<dbReference type="GO" id="GO:0036297">
    <property type="term" value="P:interstrand cross-link repair"/>
    <property type="evidence" value="ECO:0007669"/>
    <property type="project" value="Ensembl"/>
</dbReference>
<dbReference type="PANTHER" id="PTHR10133">
    <property type="entry name" value="DNA POLYMERASE I"/>
    <property type="match status" value="1"/>
</dbReference>
<dbReference type="GO" id="GO:0019985">
    <property type="term" value="P:translesion synthesis"/>
    <property type="evidence" value="ECO:0007669"/>
    <property type="project" value="Ensembl"/>
</dbReference>
<dbReference type="InterPro" id="IPR036397">
    <property type="entry name" value="RNaseH_sf"/>
</dbReference>
<dbReference type="GeneTree" id="ENSGT00940000159015"/>
<dbReference type="CDD" id="cd08638">
    <property type="entry name" value="DNA_pol_A_theta"/>
    <property type="match status" value="1"/>
</dbReference>
<dbReference type="PANTHER" id="PTHR10133:SF27">
    <property type="entry name" value="DNA POLYMERASE NU"/>
    <property type="match status" value="1"/>
</dbReference>
<evidence type="ECO:0000256" key="1">
    <source>
        <dbReference type="ARBA" id="ARBA00022705"/>
    </source>
</evidence>
<dbReference type="GO" id="GO:0030332">
    <property type="term" value="F:cyclin binding"/>
    <property type="evidence" value="ECO:0007669"/>
    <property type="project" value="Ensembl"/>
</dbReference>
<accession>A0A8C9JXT9</accession>
<evidence type="ECO:0000256" key="2">
    <source>
        <dbReference type="SAM" id="MobiDB-lite"/>
    </source>
</evidence>
<evidence type="ECO:0000313" key="5">
    <source>
        <dbReference type="Proteomes" id="UP000675900"/>
    </source>
</evidence>
<gene>
    <name evidence="4" type="primary">POLN</name>
</gene>
<dbReference type="Ensembl" id="ENSPTIT00000015305.1">
    <property type="protein sequence ID" value="ENSPTIP00000011319.1"/>
    <property type="gene ID" value="ENSPTIG00000011746.1"/>
</dbReference>
<dbReference type="Gene3D" id="3.30.70.370">
    <property type="match status" value="1"/>
</dbReference>
<feature type="region of interest" description="Disordered" evidence="2">
    <location>
        <begin position="141"/>
        <end position="167"/>
    </location>
</feature>
<keyword evidence="5" id="KW-1185">Reference proteome</keyword>
<dbReference type="GO" id="GO:0005654">
    <property type="term" value="C:nucleoplasm"/>
    <property type="evidence" value="ECO:0007669"/>
    <property type="project" value="Ensembl"/>
</dbReference>
<dbReference type="InterPro" id="IPR040940">
    <property type="entry name" value="DNA_pol_P_Exo"/>
</dbReference>
<dbReference type="SMART" id="SM00482">
    <property type="entry name" value="POLAc"/>
    <property type="match status" value="1"/>
</dbReference>
<organism evidence="4 5">
    <name type="scientific">Panthera tigris altaica</name>
    <name type="common">Siberian tiger</name>
    <dbReference type="NCBI Taxonomy" id="74533"/>
    <lineage>
        <taxon>Eukaryota</taxon>
        <taxon>Metazoa</taxon>
        <taxon>Chordata</taxon>
        <taxon>Craniata</taxon>
        <taxon>Vertebrata</taxon>
        <taxon>Euteleostomi</taxon>
        <taxon>Mammalia</taxon>
        <taxon>Eutheria</taxon>
        <taxon>Laurasiatheria</taxon>
        <taxon>Carnivora</taxon>
        <taxon>Feliformia</taxon>
        <taxon>Felidae</taxon>
        <taxon>Pantherinae</taxon>
        <taxon>Panthera</taxon>
    </lineage>
</organism>
<dbReference type="GO" id="GO:0003887">
    <property type="term" value="F:DNA-directed DNA polymerase activity"/>
    <property type="evidence" value="ECO:0007669"/>
    <property type="project" value="Ensembl"/>
</dbReference>
<feature type="domain" description="DNA-directed DNA polymerase family A palm" evidence="3">
    <location>
        <begin position="591"/>
        <end position="770"/>
    </location>
</feature>
<dbReference type="GO" id="GO:0003677">
    <property type="term" value="F:DNA binding"/>
    <property type="evidence" value="ECO:0007669"/>
    <property type="project" value="InterPro"/>
</dbReference>
<evidence type="ECO:0000259" key="3">
    <source>
        <dbReference type="SMART" id="SM00482"/>
    </source>
</evidence>
<keyword evidence="1" id="KW-0235">DNA replication</keyword>
<dbReference type="Pfam" id="PF00476">
    <property type="entry name" value="DNA_pol_A"/>
    <property type="match status" value="1"/>
</dbReference>
<dbReference type="Pfam" id="PF18049">
    <property type="entry name" value="DNA_pol_P_Exo"/>
    <property type="match status" value="1"/>
</dbReference>
<dbReference type="GO" id="GO:0006261">
    <property type="term" value="P:DNA-templated DNA replication"/>
    <property type="evidence" value="ECO:0007669"/>
    <property type="project" value="InterPro"/>
</dbReference>
<reference evidence="4" key="1">
    <citation type="submission" date="2025-08" db="UniProtKB">
        <authorList>
            <consortium name="Ensembl"/>
        </authorList>
    </citation>
    <scope>IDENTIFICATION</scope>
</reference>
<dbReference type="GO" id="GO:0000724">
    <property type="term" value="P:double-strand break repair via homologous recombination"/>
    <property type="evidence" value="ECO:0007669"/>
    <property type="project" value="Ensembl"/>
</dbReference>
<dbReference type="InterPro" id="IPR001098">
    <property type="entry name" value="DNA-dir_DNA_pol_A_palm_dom"/>
</dbReference>
<reference evidence="4" key="2">
    <citation type="submission" date="2025-09" db="UniProtKB">
        <authorList>
            <consortium name="Ensembl"/>
        </authorList>
    </citation>
    <scope>IDENTIFICATION</scope>
</reference>
<dbReference type="AlphaFoldDB" id="A0A8C9JXT9"/>
<proteinExistence type="predicted"/>
<dbReference type="InterPro" id="IPR002298">
    <property type="entry name" value="DNA_polymerase_A"/>
</dbReference>
<dbReference type="InterPro" id="IPR043502">
    <property type="entry name" value="DNA/RNA_pol_sf"/>
</dbReference>
<dbReference type="Gene3D" id="1.10.150.20">
    <property type="entry name" value="5' to 3' exonuclease, C-terminal subdomain"/>
    <property type="match status" value="1"/>
</dbReference>
<feature type="region of interest" description="Disordered" evidence="2">
    <location>
        <begin position="798"/>
        <end position="826"/>
    </location>
</feature>
<protein>
    <submittedName>
        <fullName evidence="4">DNA polymerase nu</fullName>
    </submittedName>
</protein>
<name>A0A8C9JXT9_PANTA</name>
<dbReference type="SUPFAM" id="SSF56672">
    <property type="entry name" value="DNA/RNA polymerases"/>
    <property type="match status" value="1"/>
</dbReference>
<dbReference type="PRINTS" id="PR00868">
    <property type="entry name" value="DNAPOLI"/>
</dbReference>
<dbReference type="Gene3D" id="1.20.1060.10">
    <property type="entry name" value="Taq DNA Polymerase, Chain T, domain 4"/>
    <property type="match status" value="1"/>
</dbReference>
<dbReference type="Gene3D" id="3.30.420.10">
    <property type="entry name" value="Ribonuclease H-like superfamily/Ribonuclease H"/>
    <property type="match status" value="1"/>
</dbReference>
<sequence>MENYEAFVGFDPCKIPLSGVAQKIMSALYSGDLVESKHWRGVKRVTAEVVNKSPIKCSVLLEDGKNQSLEKRNLNSFTSQTSCASIKLCLQPSGVRLTGQPRKSGSSPLPPSCLPPPWKREASVLQKMEWERKQFLKEDVGNEKRESMNLKRKHSTHNFSGRTSKRVASEEDAAEVKAYLNCGNPRACENHFCQTQGQVIEMLREAEALVVTLMYEDGWTQLRVAQALISSVNGIVVSLQSRAVGSGPLDIPASDGAPGEVSTPIGSSKSVSKSVNWFSSPGKVLFHTLKCKCPVICFNAKDFVRTVLQFLVMMAVGSTVSVLVHFVGLDPRIAARLIDPEDATPSFEDLVAKYLERAISVTVSSTHGNSSRNVVNQNVRVNLKILYRLTMGLCSQLKVYGLWQLFCTLELPLIPVLAVMENHSIRVNREETEKTSALLGSRLKESEQEAHFVAGEQFLKTSNNQPARSPRVPAFVKDLLSPRDPLPRTGPRGLPSTSEAVLNALQDLHPLPKIILEYRRVHKTKSAFVDGLPARMKKGSISCTWKQTGTVTGRLSARRSNIQGISKHPIRITKLQNFKGAEGGRLTVSPRSTLVSPEGHTFLAADFSQIQLHILAHLSGDPELWKLFRESEKDDVFSTLTSLEGNKPQETLNDREQTEGKERLAACLGITVPEAAQFLESFLQKYKKIKDFAQTTVAQGHRAGYVASIVGRRRPLPRVHTQDQRLRARAERQAVNFVVPGSAADLRKMASPRLVAQIHDELLFEAEDPQVPACAGRPGRHMAMPLKVSLSAGHSWGHLAPLREAPGPRPSPRPAESPSNHPATASPCASTFPRCVHFSPSFCL</sequence>
<evidence type="ECO:0000313" key="4">
    <source>
        <dbReference type="Ensembl" id="ENSPTIP00000011319.1"/>
    </source>
</evidence>
<dbReference type="Proteomes" id="UP000675900">
    <property type="component" value="Unassembled WGS sequence"/>
</dbReference>